<dbReference type="Proteomes" id="UP000095282">
    <property type="component" value="Unplaced"/>
</dbReference>
<reference evidence="3" key="1">
    <citation type="submission" date="2016-11" db="UniProtKB">
        <authorList>
            <consortium name="WormBaseParasite"/>
        </authorList>
    </citation>
    <scope>IDENTIFICATION</scope>
</reference>
<evidence type="ECO:0000313" key="2">
    <source>
        <dbReference type="Proteomes" id="UP000095282"/>
    </source>
</evidence>
<feature type="compositionally biased region" description="Polar residues" evidence="1">
    <location>
        <begin position="42"/>
        <end position="63"/>
    </location>
</feature>
<protein>
    <submittedName>
        <fullName evidence="3">Uncharacterized protein</fullName>
    </submittedName>
</protein>
<dbReference type="WBParaSite" id="Csp11.Scaffold628.g7383.t1">
    <property type="protein sequence ID" value="Csp11.Scaffold628.g7383.t1"/>
    <property type="gene ID" value="Csp11.Scaffold628.g7383"/>
</dbReference>
<name>A0A1I7TMG2_9PELO</name>
<keyword evidence="2" id="KW-1185">Reference proteome</keyword>
<feature type="compositionally biased region" description="Low complexity" evidence="1">
    <location>
        <begin position="31"/>
        <end position="41"/>
    </location>
</feature>
<feature type="region of interest" description="Disordered" evidence="1">
    <location>
        <begin position="1"/>
        <end position="99"/>
    </location>
</feature>
<proteinExistence type="predicted"/>
<evidence type="ECO:0000313" key="3">
    <source>
        <dbReference type="WBParaSite" id="Csp11.Scaffold628.g7383.t1"/>
    </source>
</evidence>
<sequence length="146" mass="16398">MFHSPFVLSKETSKVHKYSQRQQLQVKRGISPTHSPSTTTTFKQLKQPTSTTPGPIQSAKFNDTSTRSTTRHSRSSQQRSTQSPIPERSSHSTTSHVFPVIHERLGTVSIRGWEVSLAHTNRAQTTGGYAYITARRTNAMPVDHQR</sequence>
<accession>A0A1I7TMG2</accession>
<dbReference type="AlphaFoldDB" id="A0A1I7TMG2"/>
<evidence type="ECO:0000256" key="1">
    <source>
        <dbReference type="SAM" id="MobiDB-lite"/>
    </source>
</evidence>
<organism evidence="2 3">
    <name type="scientific">Caenorhabditis tropicalis</name>
    <dbReference type="NCBI Taxonomy" id="1561998"/>
    <lineage>
        <taxon>Eukaryota</taxon>
        <taxon>Metazoa</taxon>
        <taxon>Ecdysozoa</taxon>
        <taxon>Nematoda</taxon>
        <taxon>Chromadorea</taxon>
        <taxon>Rhabditida</taxon>
        <taxon>Rhabditina</taxon>
        <taxon>Rhabditomorpha</taxon>
        <taxon>Rhabditoidea</taxon>
        <taxon>Rhabditidae</taxon>
        <taxon>Peloderinae</taxon>
        <taxon>Caenorhabditis</taxon>
    </lineage>
</organism>